<sequence length="107" mass="11895">MEAAAETGDASWLDAQDLAAMRRREPDLLRAGGLNSGASRAAGLGFQAWARAGRWLALIGPGEKPLAGRLGAWRSRRSRHWAPRASRRWALRALGMHWRLQRMKPGR</sequence>
<dbReference type="GeneID" id="300573609"/>
<reference evidence="1 2" key="1">
    <citation type="submission" date="2018-01" db="EMBL/GenBank/DDBJ databases">
        <title>Genome characterization of the sugarcane-associated fungus Trichoderma ghanense CCMA-1212 and their application in lignocelulose bioconversion.</title>
        <authorList>
            <person name="Steindorff A.S."/>
            <person name="Mendes T.D."/>
            <person name="Vilela E.S.D."/>
            <person name="Rodrigues D.S."/>
            <person name="Formighieri E.F."/>
            <person name="Melo I.S."/>
            <person name="Favaro L.C.L."/>
        </authorList>
    </citation>
    <scope>NUCLEOTIDE SEQUENCE [LARGE SCALE GENOMIC DNA]</scope>
    <source>
        <strain evidence="1 2">CCMA-1212</strain>
    </source>
</reference>
<dbReference type="RefSeq" id="XP_073561940.1">
    <property type="nucleotide sequence ID" value="XM_073699159.1"/>
</dbReference>
<accession>A0ABY2HBP0</accession>
<dbReference type="Proteomes" id="UP001642720">
    <property type="component" value="Unassembled WGS sequence"/>
</dbReference>
<dbReference type="EMBL" id="PPTA01000002">
    <property type="protein sequence ID" value="TFB05739.1"/>
    <property type="molecule type" value="Genomic_DNA"/>
</dbReference>
<keyword evidence="2" id="KW-1185">Reference proteome</keyword>
<organism evidence="1 2">
    <name type="scientific">Trichoderma ghanense</name>
    <dbReference type="NCBI Taxonomy" id="65468"/>
    <lineage>
        <taxon>Eukaryota</taxon>
        <taxon>Fungi</taxon>
        <taxon>Dikarya</taxon>
        <taxon>Ascomycota</taxon>
        <taxon>Pezizomycotina</taxon>
        <taxon>Sordariomycetes</taxon>
        <taxon>Hypocreomycetidae</taxon>
        <taxon>Hypocreales</taxon>
        <taxon>Hypocreaceae</taxon>
        <taxon>Trichoderma</taxon>
    </lineage>
</organism>
<evidence type="ECO:0000313" key="1">
    <source>
        <dbReference type="EMBL" id="TFB05739.1"/>
    </source>
</evidence>
<name>A0ABY2HBP0_9HYPO</name>
<evidence type="ECO:0000313" key="2">
    <source>
        <dbReference type="Proteomes" id="UP001642720"/>
    </source>
</evidence>
<protein>
    <submittedName>
        <fullName evidence="1">Uncharacterized protein</fullName>
    </submittedName>
</protein>
<proteinExistence type="predicted"/>
<comment type="caution">
    <text evidence="1">The sequence shown here is derived from an EMBL/GenBank/DDBJ whole genome shotgun (WGS) entry which is preliminary data.</text>
</comment>
<gene>
    <name evidence="1" type="ORF">CCMA1212_001742</name>
</gene>